<accession>A0A0P1FH49</accession>
<dbReference type="EMBL" id="CYRX01000010">
    <property type="protein sequence ID" value="CUH59603.1"/>
    <property type="molecule type" value="Genomic_DNA"/>
</dbReference>
<reference evidence="1 2" key="1">
    <citation type="submission" date="2015-09" db="EMBL/GenBank/DDBJ databases">
        <authorList>
            <consortium name="Swine Surveillance"/>
        </authorList>
    </citation>
    <scope>NUCLEOTIDE SEQUENCE [LARGE SCALE GENOMIC DNA]</scope>
    <source>
        <strain evidence="1 2">CECT 5294</strain>
    </source>
</reference>
<sequence length="34" mass="3915">MKNATSGVSFPGRLTHFFQHGTMYVFERTLRSIP</sequence>
<proteinExistence type="predicted"/>
<evidence type="ECO:0000313" key="2">
    <source>
        <dbReference type="Proteomes" id="UP000051298"/>
    </source>
</evidence>
<evidence type="ECO:0000313" key="1">
    <source>
        <dbReference type="EMBL" id="CUH59603.1"/>
    </source>
</evidence>
<dbReference type="AlphaFoldDB" id="A0A0P1FH49"/>
<gene>
    <name evidence="1" type="ORF">THS5294_00889</name>
</gene>
<name>A0A0P1FH49_9RHOB</name>
<protein>
    <submittedName>
        <fullName evidence="1">Uncharacterized protein</fullName>
    </submittedName>
</protein>
<organism evidence="1 2">
    <name type="scientific">Thalassobacter stenotrophicus</name>
    <dbReference type="NCBI Taxonomy" id="266809"/>
    <lineage>
        <taxon>Bacteria</taxon>
        <taxon>Pseudomonadati</taxon>
        <taxon>Pseudomonadota</taxon>
        <taxon>Alphaproteobacteria</taxon>
        <taxon>Rhodobacterales</taxon>
        <taxon>Roseobacteraceae</taxon>
        <taxon>Thalassobacter</taxon>
    </lineage>
</organism>
<dbReference type="Proteomes" id="UP000051298">
    <property type="component" value="Unassembled WGS sequence"/>
</dbReference>